<feature type="domain" description="ABM" evidence="1">
    <location>
        <begin position="4"/>
        <end position="74"/>
    </location>
</feature>
<evidence type="ECO:0000259" key="1">
    <source>
        <dbReference type="Pfam" id="PF03992"/>
    </source>
</evidence>
<sequence>MTTIAILELTLTAEGVAQAPAILTETLEATRSFEGNLGCEVLFDNADERHVSIVERWESVEHDDAYRAFRATPEGASRLGGIVAGRKLTLYTVRDDI</sequence>
<name>A0ABV4GWW5_9ACTN</name>
<keyword evidence="3" id="KW-1185">Reference proteome</keyword>
<proteinExistence type="predicted"/>
<comment type="caution">
    <text evidence="2">The sequence shown here is derived from an EMBL/GenBank/DDBJ whole genome shotgun (WGS) entry which is preliminary data.</text>
</comment>
<reference evidence="2 3" key="1">
    <citation type="submission" date="2024-07" db="EMBL/GenBank/DDBJ databases">
        <authorList>
            <person name="Thanompreechachai J."/>
            <person name="Duangmal K."/>
        </authorList>
    </citation>
    <scope>NUCLEOTIDE SEQUENCE [LARGE SCALE GENOMIC DNA]</scope>
    <source>
        <strain evidence="2 3">LSe6-4</strain>
    </source>
</reference>
<dbReference type="SUPFAM" id="SSF54909">
    <property type="entry name" value="Dimeric alpha+beta barrel"/>
    <property type="match status" value="1"/>
</dbReference>
<dbReference type="Proteomes" id="UP001565927">
    <property type="component" value="Unassembled WGS sequence"/>
</dbReference>
<dbReference type="InterPro" id="IPR011008">
    <property type="entry name" value="Dimeric_a/b-barrel"/>
</dbReference>
<dbReference type="EMBL" id="JBGFTU010000003">
    <property type="protein sequence ID" value="MEZ0163817.1"/>
    <property type="molecule type" value="Genomic_DNA"/>
</dbReference>
<dbReference type="Gene3D" id="3.30.70.100">
    <property type="match status" value="1"/>
</dbReference>
<protein>
    <submittedName>
        <fullName evidence="2">Quinol monooxygenase</fullName>
        <ecNumber evidence="2">1.-.-.-</ecNumber>
    </submittedName>
</protein>
<gene>
    <name evidence="2" type="ORF">AB2L27_03430</name>
</gene>
<dbReference type="RefSeq" id="WP_370440066.1">
    <property type="nucleotide sequence ID" value="NZ_JBGFTU010000003.1"/>
</dbReference>
<keyword evidence="2" id="KW-0503">Monooxygenase</keyword>
<evidence type="ECO:0000313" key="2">
    <source>
        <dbReference type="EMBL" id="MEZ0163817.1"/>
    </source>
</evidence>
<dbReference type="InterPro" id="IPR007138">
    <property type="entry name" value="ABM_dom"/>
</dbReference>
<accession>A0ABV4GWW5</accession>
<dbReference type="EC" id="1.-.-.-" evidence="2"/>
<dbReference type="Pfam" id="PF03992">
    <property type="entry name" value="ABM"/>
    <property type="match status" value="1"/>
</dbReference>
<keyword evidence="2" id="KW-0560">Oxidoreductase</keyword>
<evidence type="ECO:0000313" key="3">
    <source>
        <dbReference type="Proteomes" id="UP001565927"/>
    </source>
</evidence>
<organism evidence="2 3">
    <name type="scientific">Kineococcus halophytocola</name>
    <dbReference type="NCBI Taxonomy" id="3234027"/>
    <lineage>
        <taxon>Bacteria</taxon>
        <taxon>Bacillati</taxon>
        <taxon>Actinomycetota</taxon>
        <taxon>Actinomycetes</taxon>
        <taxon>Kineosporiales</taxon>
        <taxon>Kineosporiaceae</taxon>
        <taxon>Kineococcus</taxon>
    </lineage>
</organism>
<dbReference type="GO" id="GO:0004497">
    <property type="term" value="F:monooxygenase activity"/>
    <property type="evidence" value="ECO:0007669"/>
    <property type="project" value="UniProtKB-KW"/>
</dbReference>